<evidence type="ECO:0000256" key="11">
    <source>
        <dbReference type="ARBA" id="ARBA00022989"/>
    </source>
</evidence>
<keyword evidence="8 13" id="KW-0863">Zinc-finger</keyword>
<accession>A0A9Q0K709</accession>
<evidence type="ECO:0000256" key="8">
    <source>
        <dbReference type="ARBA" id="ARBA00022771"/>
    </source>
</evidence>
<proteinExistence type="predicted"/>
<evidence type="ECO:0000256" key="4">
    <source>
        <dbReference type="ARBA" id="ARBA00012483"/>
    </source>
</evidence>
<dbReference type="EMBL" id="JAMYWD010000008">
    <property type="protein sequence ID" value="KAJ4964473.1"/>
    <property type="molecule type" value="Genomic_DNA"/>
</dbReference>
<evidence type="ECO:0000256" key="12">
    <source>
        <dbReference type="ARBA" id="ARBA00023136"/>
    </source>
</evidence>
<keyword evidence="7" id="KW-0479">Metal-binding</keyword>
<dbReference type="SMART" id="SM00184">
    <property type="entry name" value="RING"/>
    <property type="match status" value="1"/>
</dbReference>
<dbReference type="InterPro" id="IPR001841">
    <property type="entry name" value="Znf_RING"/>
</dbReference>
<dbReference type="SUPFAM" id="SSF57850">
    <property type="entry name" value="RING/U-box"/>
    <property type="match status" value="1"/>
</dbReference>
<dbReference type="PROSITE" id="PS50089">
    <property type="entry name" value="ZF_RING_2"/>
    <property type="match status" value="1"/>
</dbReference>
<gene>
    <name evidence="17" type="ORF">NE237_024412</name>
</gene>
<dbReference type="FunFam" id="3.30.40.10:FF:000187">
    <property type="entry name" value="E3 ubiquitin-protein ligase ATL6"/>
    <property type="match status" value="1"/>
</dbReference>
<protein>
    <recommendedName>
        <fullName evidence="4">RING-type E3 ubiquitin transferase</fullName>
        <ecNumber evidence="4">2.3.2.27</ecNumber>
    </recommendedName>
</protein>
<dbReference type="GO" id="GO:0016567">
    <property type="term" value="P:protein ubiquitination"/>
    <property type="evidence" value="ECO:0007669"/>
    <property type="project" value="InterPro"/>
</dbReference>
<evidence type="ECO:0000256" key="6">
    <source>
        <dbReference type="ARBA" id="ARBA00022692"/>
    </source>
</evidence>
<evidence type="ECO:0000256" key="15">
    <source>
        <dbReference type="SAM" id="Phobius"/>
    </source>
</evidence>
<keyword evidence="18" id="KW-1185">Reference proteome</keyword>
<name>A0A9Q0K709_9MAGN</name>
<organism evidence="17 18">
    <name type="scientific">Protea cynaroides</name>
    <dbReference type="NCBI Taxonomy" id="273540"/>
    <lineage>
        <taxon>Eukaryota</taxon>
        <taxon>Viridiplantae</taxon>
        <taxon>Streptophyta</taxon>
        <taxon>Embryophyta</taxon>
        <taxon>Tracheophyta</taxon>
        <taxon>Spermatophyta</taxon>
        <taxon>Magnoliopsida</taxon>
        <taxon>Proteales</taxon>
        <taxon>Proteaceae</taxon>
        <taxon>Protea</taxon>
    </lineage>
</organism>
<comment type="catalytic activity">
    <reaction evidence="1">
        <text>S-ubiquitinyl-[E2 ubiquitin-conjugating enzyme]-L-cysteine + [acceptor protein]-L-lysine = [E2 ubiquitin-conjugating enzyme]-L-cysteine + N(6)-ubiquitinyl-[acceptor protein]-L-lysine.</text>
        <dbReference type="EC" id="2.3.2.27"/>
    </reaction>
</comment>
<evidence type="ECO:0000256" key="13">
    <source>
        <dbReference type="PROSITE-ProRule" id="PRU00175"/>
    </source>
</evidence>
<dbReference type="Gene3D" id="3.30.40.10">
    <property type="entry name" value="Zinc/RING finger domain, C3HC4 (zinc finger)"/>
    <property type="match status" value="1"/>
</dbReference>
<feature type="compositionally biased region" description="Gly residues" evidence="14">
    <location>
        <begin position="255"/>
        <end position="264"/>
    </location>
</feature>
<evidence type="ECO:0000256" key="14">
    <source>
        <dbReference type="SAM" id="MobiDB-lite"/>
    </source>
</evidence>
<dbReference type="GO" id="GO:0008270">
    <property type="term" value="F:zinc ion binding"/>
    <property type="evidence" value="ECO:0007669"/>
    <property type="project" value="UniProtKB-KW"/>
</dbReference>
<evidence type="ECO:0000313" key="17">
    <source>
        <dbReference type="EMBL" id="KAJ4964473.1"/>
    </source>
</evidence>
<dbReference type="Pfam" id="PF13639">
    <property type="entry name" value="zf-RING_2"/>
    <property type="match status" value="1"/>
</dbReference>
<dbReference type="InterPro" id="IPR044600">
    <property type="entry name" value="ATL1/ATL16-like"/>
</dbReference>
<dbReference type="GO" id="GO:0016020">
    <property type="term" value="C:membrane"/>
    <property type="evidence" value="ECO:0007669"/>
    <property type="project" value="UniProtKB-SubCell"/>
</dbReference>
<evidence type="ECO:0000256" key="2">
    <source>
        <dbReference type="ARBA" id="ARBA00004167"/>
    </source>
</evidence>
<evidence type="ECO:0000256" key="3">
    <source>
        <dbReference type="ARBA" id="ARBA00004906"/>
    </source>
</evidence>
<feature type="domain" description="RING-type" evidence="16">
    <location>
        <begin position="116"/>
        <end position="158"/>
    </location>
</feature>
<dbReference type="PANTHER" id="PTHR46913">
    <property type="entry name" value="RING-H2 FINGER PROTEIN ATL16"/>
    <property type="match status" value="1"/>
</dbReference>
<dbReference type="OrthoDB" id="8062037at2759"/>
<sequence>MSSTNNDSGIPSEYQVAQYNMDVSIMRTALILFLLVIFVVFTLNLLHLYARCVVRRRSRNHIIRLVDLRLTDENVNSSVNFHEPPKNGLESSVIASLPTFAYKISDGFDKTDAKECAVCLGTLQDEEMVKVLPNCKHMFHVECIDMWLNSNSTCPVCRTEAKPVDSEAPSEINGTSDAVVQIDLQTDSSNSMVESSQTVHDIVAQSVKEGESSSSVKEGESSRFMSDRLTSFRRILSRGRSSKRNQLSGQSEGQSTGGGDLERQ</sequence>
<evidence type="ECO:0000256" key="9">
    <source>
        <dbReference type="ARBA" id="ARBA00022786"/>
    </source>
</evidence>
<dbReference type="Proteomes" id="UP001141806">
    <property type="component" value="Unassembled WGS sequence"/>
</dbReference>
<keyword evidence="5" id="KW-0808">Transferase</keyword>
<keyword evidence="12 15" id="KW-0472">Membrane</keyword>
<comment type="subcellular location">
    <subcellularLocation>
        <location evidence="2">Membrane</location>
        <topology evidence="2">Single-pass membrane protein</topology>
    </subcellularLocation>
</comment>
<feature type="region of interest" description="Disordered" evidence="14">
    <location>
        <begin position="235"/>
        <end position="264"/>
    </location>
</feature>
<evidence type="ECO:0000259" key="16">
    <source>
        <dbReference type="PROSITE" id="PS50089"/>
    </source>
</evidence>
<keyword evidence="6 15" id="KW-0812">Transmembrane</keyword>
<keyword evidence="11 15" id="KW-1133">Transmembrane helix</keyword>
<feature type="region of interest" description="Disordered" evidence="14">
    <location>
        <begin position="206"/>
        <end position="225"/>
    </location>
</feature>
<dbReference type="PANTHER" id="PTHR46913:SF1">
    <property type="entry name" value="RING-H2 FINGER PROTEIN ATL16"/>
    <property type="match status" value="1"/>
</dbReference>
<dbReference type="InterPro" id="IPR013083">
    <property type="entry name" value="Znf_RING/FYVE/PHD"/>
</dbReference>
<evidence type="ECO:0000256" key="1">
    <source>
        <dbReference type="ARBA" id="ARBA00000900"/>
    </source>
</evidence>
<dbReference type="CDD" id="cd16461">
    <property type="entry name" value="RING-H2_EL5-like"/>
    <property type="match status" value="1"/>
</dbReference>
<evidence type="ECO:0000256" key="5">
    <source>
        <dbReference type="ARBA" id="ARBA00022679"/>
    </source>
</evidence>
<reference evidence="17" key="1">
    <citation type="journal article" date="2023" name="Plant J.">
        <title>The genome of the king protea, Protea cynaroides.</title>
        <authorList>
            <person name="Chang J."/>
            <person name="Duong T.A."/>
            <person name="Schoeman C."/>
            <person name="Ma X."/>
            <person name="Roodt D."/>
            <person name="Barker N."/>
            <person name="Li Z."/>
            <person name="Van de Peer Y."/>
            <person name="Mizrachi E."/>
        </authorList>
    </citation>
    <scope>NUCLEOTIDE SEQUENCE</scope>
    <source>
        <tissue evidence="17">Young leaves</tissue>
    </source>
</reference>
<keyword evidence="9" id="KW-0833">Ubl conjugation pathway</keyword>
<dbReference type="EC" id="2.3.2.27" evidence="4"/>
<evidence type="ECO:0000256" key="7">
    <source>
        <dbReference type="ARBA" id="ARBA00022723"/>
    </source>
</evidence>
<evidence type="ECO:0000313" key="18">
    <source>
        <dbReference type="Proteomes" id="UP001141806"/>
    </source>
</evidence>
<comment type="caution">
    <text evidence="17">The sequence shown here is derived from an EMBL/GenBank/DDBJ whole genome shotgun (WGS) entry which is preliminary data.</text>
</comment>
<dbReference type="GO" id="GO:0061630">
    <property type="term" value="F:ubiquitin protein ligase activity"/>
    <property type="evidence" value="ECO:0007669"/>
    <property type="project" value="UniProtKB-EC"/>
</dbReference>
<dbReference type="AlphaFoldDB" id="A0A9Q0K709"/>
<keyword evidence="10" id="KW-0862">Zinc</keyword>
<evidence type="ECO:0000256" key="10">
    <source>
        <dbReference type="ARBA" id="ARBA00022833"/>
    </source>
</evidence>
<feature type="transmembrane region" description="Helical" evidence="15">
    <location>
        <begin position="29"/>
        <end position="50"/>
    </location>
</feature>
<comment type="pathway">
    <text evidence="3">Protein modification; protein ubiquitination.</text>
</comment>